<dbReference type="InterPro" id="IPR009045">
    <property type="entry name" value="Zn_M74/Hedgehog-like"/>
</dbReference>
<dbReference type="Gene3D" id="3.30.1380.10">
    <property type="match status" value="1"/>
</dbReference>
<reference evidence="2" key="1">
    <citation type="submission" date="2020-04" db="EMBL/GenBank/DDBJ databases">
        <authorList>
            <person name="Chiriac C."/>
            <person name="Salcher M."/>
            <person name="Ghai R."/>
            <person name="Kavagutti S V."/>
        </authorList>
    </citation>
    <scope>NUCLEOTIDE SEQUENCE</scope>
</reference>
<evidence type="ECO:0000259" key="1">
    <source>
        <dbReference type="Pfam" id="PF08291"/>
    </source>
</evidence>
<proteinExistence type="predicted"/>
<organism evidence="2">
    <name type="scientific">uncultured Caudovirales phage</name>
    <dbReference type="NCBI Taxonomy" id="2100421"/>
    <lineage>
        <taxon>Viruses</taxon>
        <taxon>Duplodnaviria</taxon>
        <taxon>Heunggongvirae</taxon>
        <taxon>Uroviricota</taxon>
        <taxon>Caudoviricetes</taxon>
        <taxon>Peduoviridae</taxon>
        <taxon>Maltschvirus</taxon>
        <taxon>Maltschvirus maltsch</taxon>
    </lineage>
</organism>
<dbReference type="InterPro" id="IPR013230">
    <property type="entry name" value="Peptidase_M15A_C"/>
</dbReference>
<dbReference type="SUPFAM" id="SSF55166">
    <property type="entry name" value="Hedgehog/DD-peptidase"/>
    <property type="match status" value="1"/>
</dbReference>
<feature type="domain" description="Peptidase M15A C-terminal" evidence="1">
    <location>
        <begin position="33"/>
        <end position="121"/>
    </location>
</feature>
<accession>A0A6J5MMA9</accession>
<gene>
    <name evidence="2" type="ORF">UFOVP455_60</name>
</gene>
<dbReference type="EMBL" id="LR796427">
    <property type="protein sequence ID" value="CAB4144699.1"/>
    <property type="molecule type" value="Genomic_DNA"/>
</dbReference>
<name>A0A6J5MMA9_9CAUD</name>
<protein>
    <submittedName>
        <fullName evidence="2">Peptidase M15A, C-terminal</fullName>
    </submittedName>
</protein>
<sequence length="131" mass="14978">MKNIKTKNFKTSDVVHSDFNKLPAELEPIAYIAHGFIQALRDKLGIPLVVTSGYRSPAYNKEARGSENSFHMWRFDKDGNAIFALDIMSPNMPADKLFELVKPLVKGETYLHRRLQFVHIAPYGADEEWVI</sequence>
<dbReference type="Pfam" id="PF08291">
    <property type="entry name" value="Peptidase_M15_3"/>
    <property type="match status" value="1"/>
</dbReference>
<evidence type="ECO:0000313" key="2">
    <source>
        <dbReference type="EMBL" id="CAB4144699.1"/>
    </source>
</evidence>